<dbReference type="PIRSF" id="PIRSF014677">
    <property type="entry name" value="UCP014677"/>
    <property type="match status" value="1"/>
</dbReference>
<dbReference type="InterPro" id="IPR011202">
    <property type="entry name" value="UCP014677"/>
</dbReference>
<proteinExistence type="predicted"/>
<reference evidence="2" key="1">
    <citation type="journal article" date="2019" name="Int. J. Syst. Evol. Microbiol.">
        <title>The Global Catalogue of Microorganisms (GCM) 10K type strain sequencing project: providing services to taxonomists for standard genome sequencing and annotation.</title>
        <authorList>
            <consortium name="The Broad Institute Genomics Platform"/>
            <consortium name="The Broad Institute Genome Sequencing Center for Infectious Disease"/>
            <person name="Wu L."/>
            <person name="Ma J."/>
        </authorList>
    </citation>
    <scope>NUCLEOTIDE SEQUENCE [LARGE SCALE GENOMIC DNA]</scope>
    <source>
        <strain evidence="2">CCUG 50353</strain>
    </source>
</reference>
<dbReference type="EMBL" id="JBHSEF010000023">
    <property type="protein sequence ID" value="MFC4355589.1"/>
    <property type="molecule type" value="Genomic_DNA"/>
</dbReference>
<keyword evidence="2" id="KW-1185">Reference proteome</keyword>
<accession>A0ABV8UWK2</accession>
<organism evidence="1 2">
    <name type="scientific">Chryseomicrobium palamuruense</name>
    <dbReference type="NCBI Taxonomy" id="682973"/>
    <lineage>
        <taxon>Bacteria</taxon>
        <taxon>Bacillati</taxon>
        <taxon>Bacillota</taxon>
        <taxon>Bacilli</taxon>
        <taxon>Bacillales</taxon>
        <taxon>Caryophanaceae</taxon>
        <taxon>Chryseomicrobium</taxon>
    </lineage>
</organism>
<comment type="caution">
    <text evidence="1">The sequence shown here is derived from an EMBL/GenBank/DDBJ whole genome shotgun (WGS) entry which is preliminary data.</text>
</comment>
<dbReference type="RefSeq" id="WP_378142106.1">
    <property type="nucleotide sequence ID" value="NZ_JBHSEF010000023.1"/>
</dbReference>
<evidence type="ECO:0000313" key="1">
    <source>
        <dbReference type="EMBL" id="MFC4355589.1"/>
    </source>
</evidence>
<evidence type="ECO:0000313" key="2">
    <source>
        <dbReference type="Proteomes" id="UP001595733"/>
    </source>
</evidence>
<name>A0ABV8UWK2_9BACL</name>
<sequence length="523" mass="60630">MIKDVENFFTQRFNEYTTLPFLFVGAGLSRRYLDSNSWIGLLKEYAAITKMNEFGFELYVEDLKDMDLKVGLNPKLATMIESDFNKLWLTDEKFKKERADYGSLVKSGVSPFKLSIANSLKNKESLDSAEIQDEIALLRELKNNHVGGIITTNYDTFIENIFDDYNVYIGQNELIFSTLYGISEIYKIHGCVSSPASIVINEEDYIGYLEKNAYLAAKILTVFLEHPVVFLGYSINDSNIEAILRSIVECLNPDHLEVLKERLIFIEWNDTDKEDAITTYQKSFSNGKYLEMTHVLLKDFSILYRGMKSVKASYSAPLLRKLKEEIYELVLTSEPSNSLRVININDDDKFEDIEVVMGIGVIKSFAEKGYEGIAVKEIYEDILYDNKAFDPDQIINKALPMLLKRHSNSIPFYKYIKTYEGNLPIEIEKEVKHKIDEFLNRTLLQSKSKFNLADSSVKYIVETFPSEKALEYLCYLEEEQIEVNLLNSYLRSLWDDNPEILSDKRMATKFRRIVKIMDWLKHK</sequence>
<protein>
    <submittedName>
        <fullName evidence="1">SIR2 family protein</fullName>
    </submittedName>
</protein>
<dbReference type="Proteomes" id="UP001595733">
    <property type="component" value="Unassembled WGS sequence"/>
</dbReference>
<gene>
    <name evidence="1" type="ORF">ACFO0S_11045</name>
</gene>
<dbReference type="Pfam" id="PF13289">
    <property type="entry name" value="SIR2_2"/>
    <property type="match status" value="1"/>
</dbReference>